<evidence type="ECO:0000259" key="1">
    <source>
        <dbReference type="PROSITE" id="PS50943"/>
    </source>
</evidence>
<dbReference type="PROSITE" id="PS50943">
    <property type="entry name" value="HTH_CROC1"/>
    <property type="match status" value="1"/>
</dbReference>
<dbReference type="Gene3D" id="1.10.260.40">
    <property type="entry name" value="lambda repressor-like DNA-binding domains"/>
    <property type="match status" value="1"/>
</dbReference>
<evidence type="ECO:0000313" key="2">
    <source>
        <dbReference type="EMBL" id="TDM14424.1"/>
    </source>
</evidence>
<dbReference type="Pfam" id="PF01381">
    <property type="entry name" value="HTH_3"/>
    <property type="match status" value="1"/>
</dbReference>
<proteinExistence type="predicted"/>
<dbReference type="SUPFAM" id="SSF47413">
    <property type="entry name" value="lambda repressor-like DNA-binding domains"/>
    <property type="match status" value="1"/>
</dbReference>
<dbReference type="EMBL" id="SCWF01000004">
    <property type="protein sequence ID" value="TDM14424.1"/>
    <property type="molecule type" value="Genomic_DNA"/>
</dbReference>
<dbReference type="InterPro" id="IPR010982">
    <property type="entry name" value="Lambda_DNA-bd_dom_sf"/>
</dbReference>
<organism evidence="2 3">
    <name type="scientific">Macrococcus bovicus</name>
    <dbReference type="NCBI Taxonomy" id="69968"/>
    <lineage>
        <taxon>Bacteria</taxon>
        <taxon>Bacillati</taxon>
        <taxon>Bacillota</taxon>
        <taxon>Bacilli</taxon>
        <taxon>Bacillales</taxon>
        <taxon>Staphylococcaceae</taxon>
        <taxon>Macrococcus</taxon>
    </lineage>
</organism>
<protein>
    <submittedName>
        <fullName evidence="2">XRE family transcriptional regulator</fullName>
    </submittedName>
</protein>
<dbReference type="AlphaFoldDB" id="A0A4R6C092"/>
<evidence type="ECO:0000313" key="3">
    <source>
        <dbReference type="Proteomes" id="UP000294843"/>
    </source>
</evidence>
<dbReference type="OrthoDB" id="9808239at2"/>
<dbReference type="SMART" id="SM00530">
    <property type="entry name" value="HTH_XRE"/>
    <property type="match status" value="1"/>
</dbReference>
<reference evidence="2 3" key="1">
    <citation type="submission" date="2019-01" db="EMBL/GenBank/DDBJ databases">
        <title>Draft genome sequences of the type strains of six Macrococcus species.</title>
        <authorList>
            <person name="Mazhar S."/>
            <person name="Altermann E."/>
            <person name="Hill C."/>
            <person name="Mcauliffe O."/>
        </authorList>
    </citation>
    <scope>NUCLEOTIDE SEQUENCE [LARGE SCALE GENOMIC DNA]</scope>
    <source>
        <strain evidence="2 3">ATCC 51825</strain>
    </source>
</reference>
<gene>
    <name evidence="2" type="ORF">ERX55_05695</name>
</gene>
<dbReference type="Proteomes" id="UP000294843">
    <property type="component" value="Unassembled WGS sequence"/>
</dbReference>
<name>A0A4R6C092_9STAP</name>
<keyword evidence="3" id="KW-1185">Reference proteome</keyword>
<dbReference type="RefSeq" id="WP_133451611.1">
    <property type="nucleotide sequence ID" value="NZ_SCWF01000004.1"/>
</dbReference>
<dbReference type="GO" id="GO:0003677">
    <property type="term" value="F:DNA binding"/>
    <property type="evidence" value="ECO:0007669"/>
    <property type="project" value="InterPro"/>
</dbReference>
<dbReference type="InterPro" id="IPR001387">
    <property type="entry name" value="Cro/C1-type_HTH"/>
</dbReference>
<accession>A0A4R6C092</accession>
<feature type="domain" description="HTH cro/C1-type" evidence="1">
    <location>
        <begin position="10"/>
        <end position="64"/>
    </location>
</feature>
<sequence>MNNEEMMAAVKYHRENLGFNSSEVAAAIGYDVSKYSRLENNKQPILAIELYQISRLFNMTLEELIVIPSRR</sequence>
<comment type="caution">
    <text evidence="2">The sequence shown here is derived from an EMBL/GenBank/DDBJ whole genome shotgun (WGS) entry which is preliminary data.</text>
</comment>
<dbReference type="CDD" id="cd00093">
    <property type="entry name" value="HTH_XRE"/>
    <property type="match status" value="1"/>
</dbReference>